<proteinExistence type="predicted"/>
<evidence type="ECO:0000256" key="2">
    <source>
        <dbReference type="SAM" id="MobiDB-lite"/>
    </source>
</evidence>
<evidence type="ECO:0000313" key="4">
    <source>
        <dbReference type="EMBL" id="RYJ37436.1"/>
    </source>
</evidence>
<name>A0A444VVX6_9FLAO</name>
<gene>
    <name evidence="4" type="ORF">NU08_3428</name>
</gene>
<dbReference type="Proteomes" id="UP000290433">
    <property type="component" value="Unassembled WGS sequence"/>
</dbReference>
<keyword evidence="1" id="KW-0732">Signal</keyword>
<feature type="domain" description="Fibronectin type-III" evidence="3">
    <location>
        <begin position="1"/>
        <end position="97"/>
    </location>
</feature>
<sequence length="417" mass="44411">MVSGITTTTASLSGTASSDGINTDSGSCLTEVGFVYAQHANPTTADTKINVTAALGTFTNSLTGLRGNRTYYVRTYAVNSNGFVNYGNEVSFITQKYTLTITAATGHTKVYGTADPVFNYTALGFANGDTNSILSGLLTRDAGENVGKYNIKLGTINAGADYIITFTGAEFEITKANQTITWNQTLEFGCADSNNVTLTATTDSGLPVSYTIANAALGTISGSTLNITGSGNSTITATQIGDQNHNAATAVVKPIEISQSGLVIQQWANVLFFDNKSNNYVAWQWYKNGAAISGATRQYYSEIQPLNGTYHVIAKDKNGNSIKSCPIETTGTVFTKKIKIYPNPVKPNAEFTLECDFSESQLNGSEVVIYDIAGKLVQTISNVKPKNQIIAPSQTALYIVVLKLADGQLKTINLLVK</sequence>
<accession>A0A444VVX6</accession>
<evidence type="ECO:0000256" key="1">
    <source>
        <dbReference type="ARBA" id="ARBA00022729"/>
    </source>
</evidence>
<feature type="compositionally biased region" description="Low complexity" evidence="2">
    <location>
        <begin position="1"/>
        <end position="18"/>
    </location>
</feature>
<protein>
    <submittedName>
        <fullName evidence="4">PKD domain-containing protein</fullName>
    </submittedName>
</protein>
<dbReference type="PROSITE" id="PS50853">
    <property type="entry name" value="FN3"/>
    <property type="match status" value="1"/>
</dbReference>
<reference evidence="4 5" key="1">
    <citation type="submission" date="2014-12" db="EMBL/GenBank/DDBJ databases">
        <title>Genome sequence of Flavobacterium anhuiense RCM74.</title>
        <authorList>
            <person name="Kim J.F."/>
            <person name="Song J.Y."/>
            <person name="Kwak M.-J."/>
            <person name="Lee S.-W."/>
        </authorList>
    </citation>
    <scope>NUCLEOTIDE SEQUENCE [LARGE SCALE GENOMIC DNA]</scope>
    <source>
        <strain evidence="4 5">RCM74</strain>
    </source>
</reference>
<feature type="region of interest" description="Disordered" evidence="2">
    <location>
        <begin position="1"/>
        <end position="20"/>
    </location>
</feature>
<dbReference type="EMBL" id="JUIV01000015">
    <property type="protein sequence ID" value="RYJ37436.1"/>
    <property type="molecule type" value="Genomic_DNA"/>
</dbReference>
<evidence type="ECO:0000313" key="5">
    <source>
        <dbReference type="Proteomes" id="UP000290433"/>
    </source>
</evidence>
<dbReference type="AlphaFoldDB" id="A0A444VVX6"/>
<dbReference type="Pfam" id="PF18676">
    <property type="entry name" value="MBG_2"/>
    <property type="match status" value="1"/>
</dbReference>
<dbReference type="InterPro" id="IPR026444">
    <property type="entry name" value="Secre_tail"/>
</dbReference>
<comment type="caution">
    <text evidence="4">The sequence shown here is derived from an EMBL/GenBank/DDBJ whole genome shotgun (WGS) entry which is preliminary data.</text>
</comment>
<evidence type="ECO:0000259" key="3">
    <source>
        <dbReference type="PROSITE" id="PS50853"/>
    </source>
</evidence>
<dbReference type="InterPro" id="IPR041286">
    <property type="entry name" value="MBG_2"/>
</dbReference>
<dbReference type="NCBIfam" id="TIGR04183">
    <property type="entry name" value="Por_Secre_tail"/>
    <property type="match status" value="1"/>
</dbReference>
<organism evidence="4 5">
    <name type="scientific">Flavobacterium anhuiense</name>
    <dbReference type="NCBI Taxonomy" id="459526"/>
    <lineage>
        <taxon>Bacteria</taxon>
        <taxon>Pseudomonadati</taxon>
        <taxon>Bacteroidota</taxon>
        <taxon>Flavobacteriia</taxon>
        <taxon>Flavobacteriales</taxon>
        <taxon>Flavobacteriaceae</taxon>
        <taxon>Flavobacterium</taxon>
    </lineage>
</organism>
<dbReference type="InterPro" id="IPR003961">
    <property type="entry name" value="FN3_dom"/>
</dbReference>